<feature type="domain" description="CCZ1/INTU/HPS4 third Longin" evidence="3">
    <location>
        <begin position="390"/>
        <end position="482"/>
    </location>
</feature>
<dbReference type="RefSeq" id="XP_016612660.1">
    <property type="nucleotide sequence ID" value="XM_016748666.1"/>
</dbReference>
<dbReference type="GO" id="GO:0035658">
    <property type="term" value="C:Mon1-Ccz1 complex"/>
    <property type="evidence" value="ECO:0007669"/>
    <property type="project" value="InterPro"/>
</dbReference>
<dbReference type="InterPro" id="IPR013176">
    <property type="entry name" value="Ccz1"/>
</dbReference>
<dbReference type="Pfam" id="PF19031">
    <property type="entry name" value="Intu_longin_1"/>
    <property type="match status" value="1"/>
</dbReference>
<gene>
    <name evidence="4" type="ORF">SPPG_00339</name>
</gene>
<protein>
    <recommendedName>
        <fullName evidence="6">CCZ1/INTU/HSP4 first Longin domain-containing protein</fullName>
    </recommendedName>
</protein>
<dbReference type="Pfam" id="PF19033">
    <property type="entry name" value="Intu_longin_3"/>
    <property type="match status" value="1"/>
</dbReference>
<dbReference type="eggNOG" id="KOG2622">
    <property type="taxonomic scope" value="Eukaryota"/>
</dbReference>
<keyword evidence="5" id="KW-1185">Reference proteome</keyword>
<dbReference type="OMA" id="DCQALHT"/>
<dbReference type="InterPro" id="IPR043987">
    <property type="entry name" value="CCZ1/INTU/HSP4_longin_1"/>
</dbReference>
<dbReference type="InParanoid" id="A0A0L0HTG1"/>
<dbReference type="EMBL" id="KQ257450">
    <property type="protein sequence ID" value="KND04621.1"/>
    <property type="molecule type" value="Genomic_DNA"/>
</dbReference>
<dbReference type="InterPro" id="IPR043989">
    <property type="entry name" value="CCZ1/INTU/HSP4_longin_3"/>
</dbReference>
<evidence type="ECO:0000313" key="5">
    <source>
        <dbReference type="Proteomes" id="UP000053201"/>
    </source>
</evidence>
<dbReference type="PANTHER" id="PTHR13056:SF0">
    <property type="entry name" value="VACUOLAR FUSION PROTEIN CCZ1 HOMOLOG-RELATED"/>
    <property type="match status" value="1"/>
</dbReference>
<dbReference type="GeneID" id="27684072"/>
<dbReference type="GO" id="GO:0016192">
    <property type="term" value="P:vesicle-mediated transport"/>
    <property type="evidence" value="ECO:0007669"/>
    <property type="project" value="InterPro"/>
</dbReference>
<dbReference type="AlphaFoldDB" id="A0A0L0HTG1"/>
<evidence type="ECO:0000259" key="2">
    <source>
        <dbReference type="Pfam" id="PF19031"/>
    </source>
</evidence>
<evidence type="ECO:0008006" key="6">
    <source>
        <dbReference type="Google" id="ProtNLM"/>
    </source>
</evidence>
<dbReference type="VEuPathDB" id="FungiDB:SPPG_00339"/>
<organism evidence="4 5">
    <name type="scientific">Spizellomyces punctatus (strain DAOM BR117)</name>
    <dbReference type="NCBI Taxonomy" id="645134"/>
    <lineage>
        <taxon>Eukaryota</taxon>
        <taxon>Fungi</taxon>
        <taxon>Fungi incertae sedis</taxon>
        <taxon>Chytridiomycota</taxon>
        <taxon>Chytridiomycota incertae sedis</taxon>
        <taxon>Chytridiomycetes</taxon>
        <taxon>Spizellomycetales</taxon>
        <taxon>Spizellomycetaceae</taxon>
        <taxon>Spizellomyces</taxon>
    </lineage>
</organism>
<sequence>MDTTKTRPASLVYFAVFNPTFGQTEKTSADQICFFHPASTSLNEKSRQVGLAQALVQFTRTFSPSHPCETVHTRKHRVILYEPEPGYWMLLKVRLGTRTRSARLSKIEYLDSELQDSILKRVLERSYEFFKFLYKGFDHVAQTQSIIILKKTLEEFFTSYIPRIDVASLDLVNALCGIHFASLDKSSYLQISSFIHDLQSQFPILRHVCFLWHDQLVWSGLESFQDLKSVYDFLTDPETGRVYDPIVNQVKRKGEPVIATRRMGLRAPRQPKMALGRKGQRFSGYLVGPTNPSMAGVNVEMRSVYIGHHAVEHFLVVYQFEEECTLVFLIPPSSTVDVNPTDKKPPETDIRNGEFYVHLAGFLDDRLRSLSGVLSEGWTNARHLGEFADQHFRYLYYNSMNLAFKTSIGAYKSTILTPDLITCVDRMHDDFMSSHAGHPNELCIKTASDAWVIGRRSEDRELFMVFPKSDATLVDIDDEVKRFTMAYFSDVLQ</sequence>
<comment type="similarity">
    <text evidence="1">Belongs to the CCZ1 family.</text>
</comment>
<dbReference type="Proteomes" id="UP000053201">
    <property type="component" value="Unassembled WGS sequence"/>
</dbReference>
<proteinExistence type="inferred from homology"/>
<accession>A0A0L0HTG1</accession>
<name>A0A0L0HTG1_SPIPD</name>
<dbReference type="STRING" id="645134.A0A0L0HTG1"/>
<evidence type="ECO:0000256" key="1">
    <source>
        <dbReference type="ARBA" id="ARBA00005352"/>
    </source>
</evidence>
<reference evidence="4 5" key="1">
    <citation type="submission" date="2009-08" db="EMBL/GenBank/DDBJ databases">
        <title>The Genome Sequence of Spizellomyces punctatus strain DAOM BR117.</title>
        <authorList>
            <consortium name="The Broad Institute Genome Sequencing Platform"/>
            <person name="Russ C."/>
            <person name="Cuomo C."/>
            <person name="Shea T."/>
            <person name="Young S.K."/>
            <person name="Zeng Q."/>
            <person name="Koehrsen M."/>
            <person name="Haas B."/>
            <person name="Borodovsky M."/>
            <person name="Guigo R."/>
            <person name="Alvarado L."/>
            <person name="Berlin A."/>
            <person name="Bochicchio J."/>
            <person name="Borenstein D."/>
            <person name="Chapman S."/>
            <person name="Chen Z."/>
            <person name="Engels R."/>
            <person name="Freedman E."/>
            <person name="Gellesch M."/>
            <person name="Goldberg J."/>
            <person name="Griggs A."/>
            <person name="Gujja S."/>
            <person name="Heiman D."/>
            <person name="Hepburn T."/>
            <person name="Howarth C."/>
            <person name="Jen D."/>
            <person name="Larson L."/>
            <person name="Lewis B."/>
            <person name="Mehta T."/>
            <person name="Park D."/>
            <person name="Pearson M."/>
            <person name="Roberts A."/>
            <person name="Saif S."/>
            <person name="Shenoy N."/>
            <person name="Sisk P."/>
            <person name="Stolte C."/>
            <person name="Sykes S."/>
            <person name="Thomson T."/>
            <person name="Walk T."/>
            <person name="White J."/>
            <person name="Yandava C."/>
            <person name="Burger G."/>
            <person name="Gray M.W."/>
            <person name="Holland P.W.H."/>
            <person name="King N."/>
            <person name="Lang F.B.F."/>
            <person name="Roger A.J."/>
            <person name="Ruiz-Trillo I."/>
            <person name="Lander E."/>
            <person name="Nusbaum C."/>
        </authorList>
    </citation>
    <scope>NUCLEOTIDE SEQUENCE [LARGE SCALE GENOMIC DNA]</scope>
    <source>
        <strain evidence="4 5">DAOM BR117</strain>
    </source>
</reference>
<dbReference type="PANTHER" id="PTHR13056">
    <property type="entry name" value="VACUOLAR FUSION PROTEIN CCZ1 HOMOLOG-RELATED"/>
    <property type="match status" value="1"/>
</dbReference>
<feature type="domain" description="CCZ1/INTU/HSP4 first Longin" evidence="2">
    <location>
        <begin position="12"/>
        <end position="134"/>
    </location>
</feature>
<evidence type="ECO:0000259" key="3">
    <source>
        <dbReference type="Pfam" id="PF19033"/>
    </source>
</evidence>
<dbReference type="OrthoDB" id="240546at2759"/>
<evidence type="ECO:0000313" key="4">
    <source>
        <dbReference type="EMBL" id="KND04621.1"/>
    </source>
</evidence>